<evidence type="ECO:0000313" key="3">
    <source>
        <dbReference type="Proteomes" id="UP000184221"/>
    </source>
</evidence>
<dbReference type="Proteomes" id="UP000184221">
    <property type="component" value="Unassembled WGS sequence"/>
</dbReference>
<evidence type="ECO:0000256" key="1">
    <source>
        <dbReference type="SAM" id="SignalP"/>
    </source>
</evidence>
<accession>A0A1M5NLY0</accession>
<name>A0A1M5NLY0_9RHOB</name>
<protein>
    <submittedName>
        <fullName evidence="2">Uncharacterized protein</fullName>
    </submittedName>
</protein>
<organism evidence="2 3">
    <name type="scientific">Marivita hallyeonensis</name>
    <dbReference type="NCBI Taxonomy" id="996342"/>
    <lineage>
        <taxon>Bacteria</taxon>
        <taxon>Pseudomonadati</taxon>
        <taxon>Pseudomonadota</taxon>
        <taxon>Alphaproteobacteria</taxon>
        <taxon>Rhodobacterales</taxon>
        <taxon>Roseobacteraceae</taxon>
        <taxon>Marivita</taxon>
    </lineage>
</organism>
<proteinExistence type="predicted"/>
<feature type="signal peptide" evidence="1">
    <location>
        <begin position="1"/>
        <end position="25"/>
    </location>
</feature>
<keyword evidence="3" id="KW-1185">Reference proteome</keyword>
<dbReference type="STRING" id="996342.SAMN05443551_0973"/>
<dbReference type="EMBL" id="FQXC01000001">
    <property type="protein sequence ID" value="SHG90455.1"/>
    <property type="molecule type" value="Genomic_DNA"/>
</dbReference>
<evidence type="ECO:0000313" key="2">
    <source>
        <dbReference type="EMBL" id="SHG90455.1"/>
    </source>
</evidence>
<keyword evidence="1" id="KW-0732">Signal</keyword>
<dbReference type="RefSeq" id="WP_072776333.1">
    <property type="nucleotide sequence ID" value="NZ_FQXC01000001.1"/>
</dbReference>
<sequence length="116" mass="12527">MQRLSRQITSLLLALVIAVTSVQFAAARGDSTAVATMVICTGSGPVHILVDENGEPTGKFIVCPDYATAFYANVWTPLPDALRHGQWRDIWLSRTVGQLSQALGVPTHARDPPPFV</sequence>
<dbReference type="AlphaFoldDB" id="A0A1M5NLY0"/>
<dbReference type="OrthoDB" id="7863585at2"/>
<reference evidence="2 3" key="1">
    <citation type="submission" date="2016-11" db="EMBL/GenBank/DDBJ databases">
        <authorList>
            <person name="Jaros S."/>
            <person name="Januszkiewicz K."/>
            <person name="Wedrychowicz H."/>
        </authorList>
    </citation>
    <scope>NUCLEOTIDE SEQUENCE [LARGE SCALE GENOMIC DNA]</scope>
    <source>
        <strain evidence="2 3">DSM 29431</strain>
    </source>
</reference>
<feature type="chain" id="PRO_5012793459" evidence="1">
    <location>
        <begin position="26"/>
        <end position="116"/>
    </location>
</feature>
<gene>
    <name evidence="2" type="ORF">SAMN05443551_0973</name>
</gene>